<evidence type="ECO:0000313" key="6">
    <source>
        <dbReference type="EMBL" id="KAJ7028198.1"/>
    </source>
</evidence>
<keyword evidence="2 4" id="KW-1133">Transmembrane helix</keyword>
<evidence type="ECO:0000313" key="7">
    <source>
        <dbReference type="Proteomes" id="UP001218188"/>
    </source>
</evidence>
<evidence type="ECO:0008006" key="8">
    <source>
        <dbReference type="Google" id="ProtNLM"/>
    </source>
</evidence>
<protein>
    <recommendedName>
        <fullName evidence="8">ABC transmembrane type-1 domain-containing protein</fullName>
    </recommendedName>
</protein>
<dbReference type="Gene3D" id="1.20.1560.10">
    <property type="entry name" value="ABC transporter type 1, transmembrane domain"/>
    <property type="match status" value="1"/>
</dbReference>
<dbReference type="GO" id="GO:0005524">
    <property type="term" value="F:ATP binding"/>
    <property type="evidence" value="ECO:0007669"/>
    <property type="project" value="InterPro"/>
</dbReference>
<reference evidence="6" key="1">
    <citation type="submission" date="2023-03" db="EMBL/GenBank/DDBJ databases">
        <title>Massive genome expansion in bonnet fungi (Mycena s.s.) driven by repeated elements and novel gene families across ecological guilds.</title>
        <authorList>
            <consortium name="Lawrence Berkeley National Laboratory"/>
            <person name="Harder C.B."/>
            <person name="Miyauchi S."/>
            <person name="Viragh M."/>
            <person name="Kuo A."/>
            <person name="Thoen E."/>
            <person name="Andreopoulos B."/>
            <person name="Lu D."/>
            <person name="Skrede I."/>
            <person name="Drula E."/>
            <person name="Henrissat B."/>
            <person name="Morin E."/>
            <person name="Kohler A."/>
            <person name="Barry K."/>
            <person name="LaButti K."/>
            <person name="Morin E."/>
            <person name="Salamov A."/>
            <person name="Lipzen A."/>
            <person name="Mereny Z."/>
            <person name="Hegedus B."/>
            <person name="Baldrian P."/>
            <person name="Stursova M."/>
            <person name="Weitz H."/>
            <person name="Taylor A."/>
            <person name="Grigoriev I.V."/>
            <person name="Nagy L.G."/>
            <person name="Martin F."/>
            <person name="Kauserud H."/>
        </authorList>
    </citation>
    <scope>NUCLEOTIDE SEQUENCE</scope>
    <source>
        <strain evidence="6">CBHHK200</strain>
    </source>
</reference>
<organism evidence="6 7">
    <name type="scientific">Mycena alexandri</name>
    <dbReference type="NCBI Taxonomy" id="1745969"/>
    <lineage>
        <taxon>Eukaryota</taxon>
        <taxon>Fungi</taxon>
        <taxon>Dikarya</taxon>
        <taxon>Basidiomycota</taxon>
        <taxon>Agaricomycotina</taxon>
        <taxon>Agaricomycetes</taxon>
        <taxon>Agaricomycetidae</taxon>
        <taxon>Agaricales</taxon>
        <taxon>Marasmiineae</taxon>
        <taxon>Mycenaceae</taxon>
        <taxon>Mycena</taxon>
    </lineage>
</organism>
<evidence type="ECO:0000256" key="3">
    <source>
        <dbReference type="ARBA" id="ARBA00023136"/>
    </source>
</evidence>
<feature type="chain" id="PRO_5041994604" description="ABC transmembrane type-1 domain-containing protein" evidence="5">
    <location>
        <begin position="18"/>
        <end position="155"/>
    </location>
</feature>
<accession>A0AAD6SIG9</accession>
<dbReference type="EMBL" id="JARJCM010000115">
    <property type="protein sequence ID" value="KAJ7028198.1"/>
    <property type="molecule type" value="Genomic_DNA"/>
</dbReference>
<feature type="transmembrane region" description="Helical" evidence="4">
    <location>
        <begin position="106"/>
        <end position="130"/>
    </location>
</feature>
<keyword evidence="3 4" id="KW-0472">Membrane</keyword>
<feature type="non-terminal residue" evidence="6">
    <location>
        <position position="155"/>
    </location>
</feature>
<keyword evidence="5" id="KW-0732">Signal</keyword>
<name>A0AAD6SIG9_9AGAR</name>
<dbReference type="GO" id="GO:0016020">
    <property type="term" value="C:membrane"/>
    <property type="evidence" value="ECO:0007669"/>
    <property type="project" value="InterPro"/>
</dbReference>
<dbReference type="Proteomes" id="UP001218188">
    <property type="component" value="Unassembled WGS sequence"/>
</dbReference>
<evidence type="ECO:0000256" key="4">
    <source>
        <dbReference type="SAM" id="Phobius"/>
    </source>
</evidence>
<proteinExistence type="predicted"/>
<keyword evidence="1 4" id="KW-0812">Transmembrane</keyword>
<dbReference type="AlphaFoldDB" id="A0AAD6SIG9"/>
<evidence type="ECO:0000256" key="1">
    <source>
        <dbReference type="ARBA" id="ARBA00022692"/>
    </source>
</evidence>
<dbReference type="InterPro" id="IPR036640">
    <property type="entry name" value="ABC1_TM_sf"/>
</dbReference>
<keyword evidence="7" id="KW-1185">Reference proteome</keyword>
<sequence>FWILLRFVGPTVGFIAARWNICKLLTHQVSIQTEAILTELVFKHSLRVRVRAETSDAQNESAPPSEPSGRNLVGKINNLATITLQNIVKSGEAPPELLAYLLQSGLGIWFLSGVLGWAAFVGLGVTVAAFPLPGYIGGHICFVQRGLMERTDARV</sequence>
<gene>
    <name evidence="6" type="ORF">C8F04DRAFT_964340</name>
</gene>
<evidence type="ECO:0000256" key="2">
    <source>
        <dbReference type="ARBA" id="ARBA00022989"/>
    </source>
</evidence>
<evidence type="ECO:0000256" key="5">
    <source>
        <dbReference type="SAM" id="SignalP"/>
    </source>
</evidence>
<comment type="caution">
    <text evidence="6">The sequence shown here is derived from an EMBL/GenBank/DDBJ whole genome shotgun (WGS) entry which is preliminary data.</text>
</comment>
<feature type="signal peptide" evidence="5">
    <location>
        <begin position="1"/>
        <end position="17"/>
    </location>
</feature>